<proteinExistence type="predicted"/>
<dbReference type="Pfam" id="PF17678">
    <property type="entry name" value="Glyco_hydro_92N"/>
    <property type="match status" value="1"/>
</dbReference>
<dbReference type="PANTHER" id="PTHR12143">
    <property type="entry name" value="PEPTIDE N-GLYCANASE PNGASE -RELATED"/>
    <property type="match status" value="1"/>
</dbReference>
<dbReference type="Proteomes" id="UP000004892">
    <property type="component" value="Unassembled WGS sequence"/>
</dbReference>
<dbReference type="InterPro" id="IPR014718">
    <property type="entry name" value="GH-type_carb-bd"/>
</dbReference>
<feature type="domain" description="Glycosyl hydrolase family 92 N-terminal" evidence="5">
    <location>
        <begin position="30"/>
        <end position="262"/>
    </location>
</feature>
<dbReference type="GO" id="GO:0005829">
    <property type="term" value="C:cytosol"/>
    <property type="evidence" value="ECO:0007669"/>
    <property type="project" value="TreeGrafter"/>
</dbReference>
<dbReference type="PANTHER" id="PTHR12143:SF39">
    <property type="entry name" value="SECRETED PROTEIN"/>
    <property type="match status" value="1"/>
</dbReference>
<dbReference type="GeneID" id="98068985"/>
<dbReference type="GO" id="GO:0030246">
    <property type="term" value="F:carbohydrate binding"/>
    <property type="evidence" value="ECO:0007669"/>
    <property type="project" value="InterPro"/>
</dbReference>
<name>H1DGM6_9BACT</name>
<dbReference type="HOGENOM" id="CLU_003690_2_2_10"/>
<dbReference type="Gene3D" id="2.70.98.10">
    <property type="match status" value="1"/>
</dbReference>
<dbReference type="InterPro" id="IPR008928">
    <property type="entry name" value="6-hairpin_glycosidase_sf"/>
</dbReference>
<comment type="subunit">
    <text evidence="2">Monomer.</text>
</comment>
<dbReference type="FunFam" id="3.30.2080.10:FF:000001">
    <property type="entry name" value="Alpha-1,2-mannosidase subfamily"/>
    <property type="match status" value="1"/>
</dbReference>
<dbReference type="FunFam" id="1.20.1050.60:FF:000001">
    <property type="entry name" value="Putative alpha-1,2-mannosidase"/>
    <property type="match status" value="1"/>
</dbReference>
<dbReference type="EMBL" id="ADMC01000022">
    <property type="protein sequence ID" value="EHP47559.1"/>
    <property type="molecule type" value="Genomic_DNA"/>
</dbReference>
<evidence type="ECO:0000256" key="3">
    <source>
        <dbReference type="ARBA" id="ARBA00022837"/>
    </source>
</evidence>
<dbReference type="PATRIC" id="fig|742817.3.peg.1500"/>
<keyword evidence="7" id="KW-1185">Reference proteome</keyword>
<dbReference type="Pfam" id="PF07971">
    <property type="entry name" value="Glyco_hydro_92"/>
    <property type="match status" value="1"/>
</dbReference>
<dbReference type="GO" id="GO:0000224">
    <property type="term" value="F:peptide-N4-(N-acetyl-beta-glucosaminyl)asparagine amidase activity"/>
    <property type="evidence" value="ECO:0007669"/>
    <property type="project" value="TreeGrafter"/>
</dbReference>
<comment type="caution">
    <text evidence="6">The sequence shown here is derived from an EMBL/GenBank/DDBJ whole genome shotgun (WGS) entry which is preliminary data.</text>
</comment>
<feature type="domain" description="Glycosyl hydrolase family 92" evidence="4">
    <location>
        <begin position="268"/>
        <end position="731"/>
    </location>
</feature>
<dbReference type="InterPro" id="IPR012939">
    <property type="entry name" value="Glyco_hydro_92"/>
</dbReference>
<reference evidence="6 7" key="1">
    <citation type="submission" date="2012-01" db="EMBL/GenBank/DDBJ databases">
        <title>The Genome Sequence of Odoribacter laneus YIT 12061.</title>
        <authorList>
            <consortium name="The Broad Institute Genome Sequencing Platform"/>
            <person name="Earl A."/>
            <person name="Ward D."/>
            <person name="Feldgarden M."/>
            <person name="Gevers D."/>
            <person name="Morotomi M."/>
            <person name="Young S.K."/>
            <person name="Zeng Q."/>
            <person name="Gargeya S."/>
            <person name="Fitzgerald M."/>
            <person name="Haas B."/>
            <person name="Abouelleil A."/>
            <person name="Alvarado L."/>
            <person name="Arachchi H.M."/>
            <person name="Berlin A."/>
            <person name="Chapman S.B."/>
            <person name="Gearin G."/>
            <person name="Goldberg J."/>
            <person name="Griggs A."/>
            <person name="Gujja S."/>
            <person name="Hansen M."/>
            <person name="Heiman D."/>
            <person name="Howarth C."/>
            <person name="Larimer J."/>
            <person name="Lui A."/>
            <person name="MacDonald P.J.P."/>
            <person name="McCowen C."/>
            <person name="Montmayeur A."/>
            <person name="Murphy C."/>
            <person name="Neiman D."/>
            <person name="Pearson M."/>
            <person name="Priest M."/>
            <person name="Roberts A."/>
            <person name="Saif S."/>
            <person name="Shea T."/>
            <person name="Sisk P."/>
            <person name="Stolte C."/>
            <person name="Sykes S."/>
            <person name="Wortman J."/>
            <person name="Nusbaum C."/>
            <person name="Birren B."/>
        </authorList>
    </citation>
    <scope>NUCLEOTIDE SEQUENCE [LARGE SCALE GENOMIC DNA]</scope>
    <source>
        <strain evidence="6 7">YIT 12061</strain>
    </source>
</reference>
<organism evidence="6 7">
    <name type="scientific">Odoribacter laneus YIT 12061</name>
    <dbReference type="NCBI Taxonomy" id="742817"/>
    <lineage>
        <taxon>Bacteria</taxon>
        <taxon>Pseudomonadati</taxon>
        <taxon>Bacteroidota</taxon>
        <taxon>Bacteroidia</taxon>
        <taxon>Bacteroidales</taxon>
        <taxon>Odoribacteraceae</taxon>
        <taxon>Odoribacter</taxon>
    </lineage>
</organism>
<evidence type="ECO:0000256" key="1">
    <source>
        <dbReference type="ARBA" id="ARBA00001913"/>
    </source>
</evidence>
<dbReference type="RefSeq" id="WP_009136560.1">
    <property type="nucleotide sequence ID" value="NZ_JH594596.1"/>
</dbReference>
<protein>
    <submittedName>
        <fullName evidence="6">Putative alpha-1,2-mannosidase</fullName>
    </submittedName>
</protein>
<dbReference type="NCBIfam" id="TIGR01180">
    <property type="entry name" value="aman2_put"/>
    <property type="match status" value="1"/>
</dbReference>
<evidence type="ECO:0000259" key="4">
    <source>
        <dbReference type="Pfam" id="PF07971"/>
    </source>
</evidence>
<dbReference type="GO" id="GO:0006516">
    <property type="term" value="P:glycoprotein catabolic process"/>
    <property type="evidence" value="ECO:0007669"/>
    <property type="project" value="TreeGrafter"/>
</dbReference>
<dbReference type="AlphaFoldDB" id="H1DGM6"/>
<dbReference type="InterPro" id="IPR050883">
    <property type="entry name" value="PNGase"/>
</dbReference>
<dbReference type="FunFam" id="1.20.1610.10:FF:000001">
    <property type="entry name" value="Putative alpha-1,2-mannosidase"/>
    <property type="match status" value="1"/>
</dbReference>
<dbReference type="Gene3D" id="1.20.1050.60">
    <property type="entry name" value="alpha-1,2-mannosidase"/>
    <property type="match status" value="1"/>
</dbReference>
<dbReference type="Gene3D" id="1.20.1610.10">
    <property type="entry name" value="alpha-1,2-mannosidases domains"/>
    <property type="match status" value="1"/>
</dbReference>
<dbReference type="Gene3D" id="3.30.2080.10">
    <property type="entry name" value="GH92 mannosidase domain"/>
    <property type="match status" value="1"/>
</dbReference>
<dbReference type="InterPro" id="IPR005887">
    <property type="entry name" value="GH92_a_mannosidase_put"/>
</dbReference>
<evidence type="ECO:0000256" key="2">
    <source>
        <dbReference type="ARBA" id="ARBA00011245"/>
    </source>
</evidence>
<dbReference type="STRING" id="742817.HMPREF9449_01412"/>
<dbReference type="GO" id="GO:0005975">
    <property type="term" value="P:carbohydrate metabolic process"/>
    <property type="evidence" value="ECO:0007669"/>
    <property type="project" value="InterPro"/>
</dbReference>
<evidence type="ECO:0000313" key="7">
    <source>
        <dbReference type="Proteomes" id="UP000004892"/>
    </source>
</evidence>
<accession>H1DGM6</accession>
<dbReference type="InterPro" id="IPR041371">
    <property type="entry name" value="GH92_N"/>
</dbReference>
<gene>
    <name evidence="6" type="ORF">HMPREF9449_01412</name>
</gene>
<dbReference type="SUPFAM" id="SSF48208">
    <property type="entry name" value="Six-hairpin glycosidases"/>
    <property type="match status" value="1"/>
</dbReference>
<comment type="cofactor">
    <cofactor evidence="1">
        <name>Ca(2+)</name>
        <dbReference type="ChEBI" id="CHEBI:29108"/>
    </cofactor>
</comment>
<sequence length="740" mass="84682">MKNYTVVFCCLFLLCLGCRNHEKELKITEYVNPFIGTGAHGHCFPGAAYPFGAIQLSPDNPRNGWDWSSGYHYSDSIISSFSHTHLSGTGIGDLQDIRFLPVLNKPDSNQSTIQYIASNYARFSHDNEQAEPGYYKVKFDNGIITELSVTPRCGFHYYQYPSHTTHGLTVDLTTARNWDKPVECCIKKVNNRTLEGYRKSKGWAPDQRVYFSIEFSQDVEVLAGKNKFEPLQNGQKIISDSCYVWINFGDKTDKILSKISISSANFEGAEANLQKELPHWSFDKVKRDAKQAWKRELSKIKAESPDESQLSIFYTALYHAYLAPNLFSDANGNFKGPDHEIHSVDKRQKQYTVFSFWDTFRAAHPLFTITQKKKVGDMVHSMLKHYDAYGLLPVWELAGNETNCMIGYHSIPVMVEAYLKGIRDFDAEKAYEAMKKTVASDRGGMNYFRELGYIPCDRENESVSKTLEYAYDYWCIAQMAKALNKEDDYLYFLKKSRNYAHLFDKSTGFMRGKTAAGQWKTPFSPLYSNHRDDEYTEGNAWQYSWFVPQDIEGLIHLHGGPEAFCIKLDSLFTIPSQLEGENASPDISGLIGQYAQGNEPSHHVAYLFNYTGQPQKSQYYLNKIMTELYKNTPDGLCGNEDCGQMSAWYVFSAMGFYPVNPVEGKYQLGTPLFPKVTLKVGPEKRFVITANKENDKFIYVEKVLLNDKELDRTWITHDEIMEGGKLEFTLTDKPTEEKRD</sequence>
<dbReference type="eggNOG" id="COG3537">
    <property type="taxonomic scope" value="Bacteria"/>
</dbReference>
<keyword evidence="3" id="KW-0106">Calcium</keyword>
<evidence type="ECO:0000313" key="6">
    <source>
        <dbReference type="EMBL" id="EHP47559.1"/>
    </source>
</evidence>
<evidence type="ECO:0000259" key="5">
    <source>
        <dbReference type="Pfam" id="PF17678"/>
    </source>
</evidence>